<feature type="signal peptide" evidence="1">
    <location>
        <begin position="1"/>
        <end position="20"/>
    </location>
</feature>
<gene>
    <name evidence="2" type="ORF">GCM10010346_42890</name>
</gene>
<evidence type="ECO:0008006" key="4">
    <source>
        <dbReference type="Google" id="ProtNLM"/>
    </source>
</evidence>
<dbReference type="EMBL" id="BMVO01000014">
    <property type="protein sequence ID" value="GHB14658.1"/>
    <property type="molecule type" value="Genomic_DNA"/>
</dbReference>
<evidence type="ECO:0000313" key="2">
    <source>
        <dbReference type="EMBL" id="GHB14658.1"/>
    </source>
</evidence>
<protein>
    <recommendedName>
        <fullName evidence="4">Calcium-binding protein</fullName>
    </recommendedName>
</protein>
<keyword evidence="3" id="KW-1185">Reference proteome</keyword>
<name>A0ABQ3DWQ1_9ACTN</name>
<dbReference type="RefSeq" id="WP_138898366.1">
    <property type="nucleotide sequence ID" value="NZ_BMVO01000014.1"/>
</dbReference>
<comment type="caution">
    <text evidence="2">The sequence shown here is derived from an EMBL/GenBank/DDBJ whole genome shotgun (WGS) entry which is preliminary data.</text>
</comment>
<evidence type="ECO:0000313" key="3">
    <source>
        <dbReference type="Proteomes" id="UP000599437"/>
    </source>
</evidence>
<evidence type="ECO:0000256" key="1">
    <source>
        <dbReference type="SAM" id="SignalP"/>
    </source>
</evidence>
<proteinExistence type="predicted"/>
<keyword evidence="1" id="KW-0732">Signal</keyword>
<accession>A0ABQ3DWQ1</accession>
<dbReference type="Proteomes" id="UP000599437">
    <property type="component" value="Unassembled WGS sequence"/>
</dbReference>
<organism evidence="2 3">
    <name type="scientific">Streptomyces chryseus</name>
    <dbReference type="NCBI Taxonomy" id="68186"/>
    <lineage>
        <taxon>Bacteria</taxon>
        <taxon>Bacillati</taxon>
        <taxon>Actinomycetota</taxon>
        <taxon>Actinomycetes</taxon>
        <taxon>Kitasatosporales</taxon>
        <taxon>Streptomycetaceae</taxon>
        <taxon>Streptomyces</taxon>
    </lineage>
</organism>
<sequence length="277" mass="28552">MRIRATVAAVSGALALSALAVPAAQADHAPRPSGLSAALAAAPDVKAAEGDTEITKAVVNGGKSLTVGTTAVKTVTAEVTATDPEGIYEIHAALWNGAGSDFENAKGFIGANSQTGTCTEVNATTTTCKYTFEVDPLLLANDTAGTWKLWSVGIGADGDSVTNATAATFKILRAGKLTTDASPEPVRTGKTVTVKGKLSRANWDELKYAGYSGQKVKLQFRKKTSTTYTTVKTVTSNSTGNLSATTTATVDGYFRYTFAGSSTTATVTATGDYVDVR</sequence>
<feature type="chain" id="PRO_5046062596" description="Calcium-binding protein" evidence="1">
    <location>
        <begin position="21"/>
        <end position="277"/>
    </location>
</feature>
<reference evidence="3" key="1">
    <citation type="journal article" date="2019" name="Int. J. Syst. Evol. Microbiol.">
        <title>The Global Catalogue of Microorganisms (GCM) 10K type strain sequencing project: providing services to taxonomists for standard genome sequencing and annotation.</title>
        <authorList>
            <consortium name="The Broad Institute Genomics Platform"/>
            <consortium name="The Broad Institute Genome Sequencing Center for Infectious Disease"/>
            <person name="Wu L."/>
            <person name="Ma J."/>
        </authorList>
    </citation>
    <scope>NUCLEOTIDE SEQUENCE [LARGE SCALE GENOMIC DNA]</scope>
    <source>
        <strain evidence="3">JCM 4737</strain>
    </source>
</reference>